<name>A0A383TUP8_9FLAO</name>
<dbReference type="InterPro" id="IPR009014">
    <property type="entry name" value="Transketo_C/PFOR_II"/>
</dbReference>
<dbReference type="Gene3D" id="3.40.50.920">
    <property type="match status" value="1"/>
</dbReference>
<dbReference type="InterPro" id="IPR029061">
    <property type="entry name" value="THDP-binding"/>
</dbReference>
<keyword evidence="5" id="KW-1185">Reference proteome</keyword>
<dbReference type="Pfam" id="PF01558">
    <property type="entry name" value="POR"/>
    <property type="match status" value="1"/>
</dbReference>
<dbReference type="FunFam" id="3.40.50.970:FF:000022">
    <property type="entry name" value="2-oxoglutarate ferredoxin oxidoreductase alpha subunit"/>
    <property type="match status" value="1"/>
</dbReference>
<dbReference type="PANTHER" id="PTHR32154">
    <property type="entry name" value="PYRUVATE-FLAVODOXIN OXIDOREDUCTASE-RELATED"/>
    <property type="match status" value="1"/>
</dbReference>
<sequence>MNKELNQVVILFAGDSGDGMQLTGSQFTNTSAHMGNDVSTFPDFPAEIRAPAGTVAGVSGFQLHFGSVDITSPGDYFDVMVAMNAAALIKNISRLKENGILIVNESGFDGKNLRLAKLDENPLDKAKEKFQLYSIDISGQTSEALKNFDLGTKDKDRTKNMFALGFVYWLYNRPLDYTLQFLKTKFAQKPEILEANEKVLKAGYHYGEITDTFTERFVVKPAKVAPGKYRNITGNQALSLGLIAAANKAGLDLFYGGYPITPASDILHFLSAYKNFGIKTFQAEDEIAAMAAVVGAAFAGDLAVTASSGPGIALKAEAMGLALMLELPAVIINVQRGGPSTGLPTKTEQADLLQALYGRNGEAPVVVVAAHSPSHCFEMAFKASKIALEHMTPVILLSDGYLGNGSEPWLFPRAESLEKIKIQNQNIHLNHEGQFLPYEKDERGVRKWATPGMKDFEHRIGGLEKQRLTGNVSYNPENHQFMVQERAAKIEKIADFLPPAELNSGSLNSEVLIVSWGGTYGSVKAGIRMLEAQQIQIAHLHLDYINPLQHGVGEILNQFKHILVPELNHGQLIKILREKFLVDAIGLNKIQGVPFTANEIADRVMDLLK</sequence>
<protein>
    <submittedName>
        <fullName evidence="4">2-oxoglutarate ferredoxin oxidoreductase subunit alpha</fullName>
    </submittedName>
</protein>
<dbReference type="Pfam" id="PF01855">
    <property type="entry name" value="POR_N"/>
    <property type="match status" value="1"/>
</dbReference>
<feature type="domain" description="Pyruvate flavodoxin/ferredoxin oxidoreductase pyrimidine binding" evidence="3">
    <location>
        <begin position="248"/>
        <end position="465"/>
    </location>
</feature>
<gene>
    <name evidence="4" type="ORF">SAMEA104719789_00462</name>
</gene>
<dbReference type="EMBL" id="UNSC01000001">
    <property type="protein sequence ID" value="SZD71364.1"/>
    <property type="molecule type" value="Genomic_DNA"/>
</dbReference>
<keyword evidence="1" id="KW-0560">Oxidoreductase</keyword>
<dbReference type="SUPFAM" id="SSF52922">
    <property type="entry name" value="TK C-terminal domain-like"/>
    <property type="match status" value="1"/>
</dbReference>
<dbReference type="InterPro" id="IPR022367">
    <property type="entry name" value="2-oxoacid/accept_OxRdtase_asu"/>
</dbReference>
<dbReference type="InterPro" id="IPR019752">
    <property type="entry name" value="Pyrv/ketoisovalerate_OxRed_cat"/>
</dbReference>
<proteinExistence type="predicted"/>
<dbReference type="Gene3D" id="3.40.50.970">
    <property type="match status" value="1"/>
</dbReference>
<evidence type="ECO:0000259" key="3">
    <source>
        <dbReference type="Pfam" id="PF01855"/>
    </source>
</evidence>
<dbReference type="GO" id="GO:0006979">
    <property type="term" value="P:response to oxidative stress"/>
    <property type="evidence" value="ECO:0007669"/>
    <property type="project" value="TreeGrafter"/>
</dbReference>
<evidence type="ECO:0000313" key="5">
    <source>
        <dbReference type="Proteomes" id="UP000262142"/>
    </source>
</evidence>
<feature type="domain" description="Pyruvate/ketoisovalerate oxidoreductase catalytic" evidence="2">
    <location>
        <begin position="17"/>
        <end position="204"/>
    </location>
</feature>
<dbReference type="SUPFAM" id="SSF52518">
    <property type="entry name" value="Thiamin diphosphate-binding fold (THDP-binding)"/>
    <property type="match status" value="1"/>
</dbReference>
<dbReference type="InterPro" id="IPR050722">
    <property type="entry name" value="Pyruvate:ferred/Flavod_OxRd"/>
</dbReference>
<dbReference type="RefSeq" id="WP_119058944.1">
    <property type="nucleotide sequence ID" value="NZ_UNSC01000001.1"/>
</dbReference>
<dbReference type="Gene3D" id="3.40.920.10">
    <property type="entry name" value="Pyruvate-ferredoxin oxidoreductase, PFOR, domain III"/>
    <property type="match status" value="1"/>
</dbReference>
<dbReference type="NCBIfam" id="TIGR03710">
    <property type="entry name" value="OAFO_sf"/>
    <property type="match status" value="1"/>
</dbReference>
<dbReference type="SUPFAM" id="SSF53323">
    <property type="entry name" value="Pyruvate-ferredoxin oxidoreductase, PFOR, domain III"/>
    <property type="match status" value="1"/>
</dbReference>
<evidence type="ECO:0000259" key="2">
    <source>
        <dbReference type="Pfam" id="PF01558"/>
    </source>
</evidence>
<dbReference type="InterPro" id="IPR002869">
    <property type="entry name" value="Pyrv_flavodox_OxRed_cen"/>
</dbReference>
<dbReference type="OrthoDB" id="9794954at2"/>
<dbReference type="PANTHER" id="PTHR32154:SF20">
    <property type="entry name" value="2-OXOGLUTARATE OXIDOREDUCTASE SUBUNIT KORA"/>
    <property type="match status" value="1"/>
</dbReference>
<evidence type="ECO:0000256" key="1">
    <source>
        <dbReference type="ARBA" id="ARBA00023002"/>
    </source>
</evidence>
<dbReference type="GO" id="GO:0016903">
    <property type="term" value="F:oxidoreductase activity, acting on the aldehyde or oxo group of donors"/>
    <property type="evidence" value="ECO:0007669"/>
    <property type="project" value="InterPro"/>
</dbReference>
<reference evidence="4 5" key="1">
    <citation type="submission" date="2018-09" db="EMBL/GenBank/DDBJ databases">
        <authorList>
            <consortium name="Pathogen Informatics"/>
        </authorList>
    </citation>
    <scope>NUCLEOTIDE SEQUENCE [LARGE SCALE GENOMIC DNA]</scope>
    <source>
        <strain evidence="4 5">OH-22767</strain>
    </source>
</reference>
<dbReference type="InterPro" id="IPR002880">
    <property type="entry name" value="Pyrv_Fd/Flavodoxin_OxRdtase_N"/>
</dbReference>
<dbReference type="Proteomes" id="UP000262142">
    <property type="component" value="Unassembled WGS sequence"/>
</dbReference>
<dbReference type="AlphaFoldDB" id="A0A383TUP8"/>
<organism evidence="4 5">
    <name type="scientific">Candidatus Ornithobacterium hominis</name>
    <dbReference type="NCBI Taxonomy" id="2497989"/>
    <lineage>
        <taxon>Bacteria</taxon>
        <taxon>Pseudomonadati</taxon>
        <taxon>Bacteroidota</taxon>
        <taxon>Flavobacteriia</taxon>
        <taxon>Flavobacteriales</taxon>
        <taxon>Weeksellaceae</taxon>
        <taxon>Ornithobacterium</taxon>
    </lineage>
</organism>
<accession>A0A383TUP8</accession>
<dbReference type="CDD" id="cd07034">
    <property type="entry name" value="TPP_PYR_PFOR_IOR-alpha_like"/>
    <property type="match status" value="1"/>
</dbReference>
<evidence type="ECO:0000313" key="4">
    <source>
        <dbReference type="EMBL" id="SZD71364.1"/>
    </source>
</evidence>